<evidence type="ECO:0000256" key="7">
    <source>
        <dbReference type="SAM" id="MobiDB-lite"/>
    </source>
</evidence>
<dbReference type="HAMAP" id="MF_01116">
    <property type="entry name" value="TSR3"/>
    <property type="match status" value="1"/>
</dbReference>
<accession>A0ABQ8S5N1</accession>
<keyword evidence="2 6" id="KW-0690">Ribosome biogenesis</keyword>
<organism evidence="10 11">
    <name type="scientific">Periplaneta americana</name>
    <name type="common">American cockroach</name>
    <name type="synonym">Blatta americana</name>
    <dbReference type="NCBI Taxonomy" id="6978"/>
    <lineage>
        <taxon>Eukaryota</taxon>
        <taxon>Metazoa</taxon>
        <taxon>Ecdysozoa</taxon>
        <taxon>Arthropoda</taxon>
        <taxon>Hexapoda</taxon>
        <taxon>Insecta</taxon>
        <taxon>Pterygota</taxon>
        <taxon>Neoptera</taxon>
        <taxon>Polyneoptera</taxon>
        <taxon>Dictyoptera</taxon>
        <taxon>Blattodea</taxon>
        <taxon>Blattoidea</taxon>
        <taxon>Blattidae</taxon>
        <taxon>Blattinae</taxon>
        <taxon>Periplaneta</taxon>
    </lineage>
</organism>
<dbReference type="EC" id="2.5.1.157" evidence="6"/>
<feature type="binding site" evidence="6">
    <location>
        <position position="82"/>
    </location>
    <ligand>
        <name>S-adenosyl-L-methionine</name>
        <dbReference type="ChEBI" id="CHEBI:59789"/>
    </ligand>
</feature>
<proteinExistence type="inferred from homology"/>
<evidence type="ECO:0000313" key="11">
    <source>
        <dbReference type="Proteomes" id="UP001148838"/>
    </source>
</evidence>
<evidence type="ECO:0000259" key="9">
    <source>
        <dbReference type="Pfam" id="PF04068"/>
    </source>
</evidence>
<gene>
    <name evidence="10" type="ORF">ANN_28116</name>
</gene>
<feature type="binding site" evidence="6">
    <location>
        <position position="130"/>
    </location>
    <ligand>
        <name>S-adenosyl-L-methionine</name>
        <dbReference type="ChEBI" id="CHEBI:59789"/>
    </ligand>
</feature>
<keyword evidence="1" id="KW-0963">Cytoplasm</keyword>
<keyword evidence="4 6" id="KW-0808">Transferase</keyword>
<sequence>MNKTKRRKGKHDRFKRRDYVPKERKYDYSDDDNVPCDRVSDLKLEDSNCDSDDEEDSPLQIVRAPFPVAMWDVGQCDPKKCSGRKLSRHGLVKTLRLGQRFGGVVLTPVGEKCVSPSDQSIISAHGLAVVDCSWAKIDETPFSQMKSPHNRLLPFLVAANPVNYGKPCQLSCVEALAAALHITGYKKEAELYLSKFKWGKSFMKLNQDLLDLYAACDGDSSSVVAVQNKYLEEVRHEKELRKKDMFDISSSEPEEEEEEEEEKIVRWQMQLQEMYIV</sequence>
<reference evidence="10 11" key="1">
    <citation type="journal article" date="2022" name="Allergy">
        <title>Genome assembly and annotation of Periplaneta americana reveal a comprehensive cockroach allergen profile.</title>
        <authorList>
            <person name="Wang L."/>
            <person name="Xiong Q."/>
            <person name="Saelim N."/>
            <person name="Wang L."/>
            <person name="Nong W."/>
            <person name="Wan A.T."/>
            <person name="Shi M."/>
            <person name="Liu X."/>
            <person name="Cao Q."/>
            <person name="Hui J.H.L."/>
            <person name="Sookrung N."/>
            <person name="Leung T.F."/>
            <person name="Tungtrongchitr A."/>
            <person name="Tsui S.K.W."/>
        </authorList>
    </citation>
    <scope>NUCLEOTIDE SEQUENCE [LARGE SCALE GENOMIC DNA]</scope>
    <source>
        <strain evidence="10">PWHHKU_190912</strain>
    </source>
</reference>
<dbReference type="Proteomes" id="UP001148838">
    <property type="component" value="Unassembled WGS sequence"/>
</dbReference>
<dbReference type="PANTHER" id="PTHR20426:SF0">
    <property type="entry name" value="18S RRNA AMINOCARBOXYPROPYLTRANSFERASE"/>
    <property type="match status" value="1"/>
</dbReference>
<evidence type="ECO:0000256" key="3">
    <source>
        <dbReference type="ARBA" id="ARBA00022552"/>
    </source>
</evidence>
<dbReference type="InterPro" id="IPR022968">
    <property type="entry name" value="Tsr3-like"/>
</dbReference>
<feature type="region of interest" description="Disordered" evidence="7">
    <location>
        <begin position="1"/>
        <end position="35"/>
    </location>
</feature>
<dbReference type="InterPro" id="IPR007177">
    <property type="entry name" value="Tsr3_C"/>
</dbReference>
<comment type="similarity">
    <text evidence="6">Belongs to the TDD superfamily. TSR3 family.</text>
</comment>
<feature type="binding site" evidence="6">
    <location>
        <position position="153"/>
    </location>
    <ligand>
        <name>S-adenosyl-L-methionine</name>
        <dbReference type="ChEBI" id="CHEBI:59789"/>
    </ligand>
</feature>
<evidence type="ECO:0000256" key="1">
    <source>
        <dbReference type="ARBA" id="ARBA00022490"/>
    </source>
</evidence>
<feature type="compositionally biased region" description="Basic residues" evidence="7">
    <location>
        <begin position="1"/>
        <end position="14"/>
    </location>
</feature>
<evidence type="ECO:0000256" key="5">
    <source>
        <dbReference type="ARBA" id="ARBA00022691"/>
    </source>
</evidence>
<keyword evidence="11" id="KW-1185">Reference proteome</keyword>
<feature type="domain" description="RNase L inhibitor RLI-like possible metal-binding" evidence="9">
    <location>
        <begin position="67"/>
        <end position="100"/>
    </location>
</feature>
<comment type="function">
    <text evidence="6">Aminocarboxypropyltransferase that catalyzes the aminocarboxypropyl transfer on pseudouridine in 18S rRNA. It constitutes the last step in biosynthesis of the hypermodified N1-methyl-N3-(3-amino-3-carboxypropyl) pseudouridine (m1acp3-Psi).</text>
</comment>
<dbReference type="NCBIfam" id="NF002621">
    <property type="entry name" value="PRK02287.1"/>
    <property type="match status" value="1"/>
</dbReference>
<protein>
    <recommendedName>
        <fullName evidence="6">18S rRNA aminocarboxypropyltransferase</fullName>
        <ecNumber evidence="6">2.5.1.157</ecNumber>
    </recommendedName>
</protein>
<comment type="caution">
    <text evidence="6">Lacks conserved residue(s) required for the propagation of feature annotation.</text>
</comment>
<evidence type="ECO:0000256" key="2">
    <source>
        <dbReference type="ARBA" id="ARBA00022517"/>
    </source>
</evidence>
<comment type="caution">
    <text evidence="10">The sequence shown here is derived from an EMBL/GenBank/DDBJ whole genome shotgun (WGS) entry which is preliminary data.</text>
</comment>
<comment type="catalytic activity">
    <reaction evidence="6">
        <text>an N(1)-methylpseudouridine in rRNA + S-adenosyl-L-methionine = N(1)-methyl-N(3)-[(3S)-3-amino-3-carboxypropyl]pseudouridine in rRNA + S-methyl-5'-thioadenosine + H(+)</text>
        <dbReference type="Rhea" id="RHEA:63296"/>
        <dbReference type="Rhea" id="RHEA-COMP:11634"/>
        <dbReference type="Rhea" id="RHEA-COMP:16310"/>
        <dbReference type="ChEBI" id="CHEBI:15378"/>
        <dbReference type="ChEBI" id="CHEBI:17509"/>
        <dbReference type="ChEBI" id="CHEBI:59789"/>
        <dbReference type="ChEBI" id="CHEBI:74890"/>
        <dbReference type="ChEBI" id="CHEBI:146234"/>
        <dbReference type="EC" id="2.5.1.157"/>
    </reaction>
</comment>
<evidence type="ECO:0000259" key="8">
    <source>
        <dbReference type="Pfam" id="PF04034"/>
    </source>
</evidence>
<keyword evidence="3 6" id="KW-0698">rRNA processing</keyword>
<dbReference type="InterPro" id="IPR007209">
    <property type="entry name" value="RNaseL-inhib-like_metal-bd_dom"/>
</dbReference>
<evidence type="ECO:0000256" key="6">
    <source>
        <dbReference type="HAMAP-Rule" id="MF_03146"/>
    </source>
</evidence>
<evidence type="ECO:0000256" key="4">
    <source>
        <dbReference type="ARBA" id="ARBA00022679"/>
    </source>
</evidence>
<feature type="compositionally biased region" description="Basic and acidic residues" evidence="7">
    <location>
        <begin position="15"/>
        <end position="28"/>
    </location>
</feature>
<keyword evidence="5 6" id="KW-0949">S-adenosyl-L-methionine</keyword>
<evidence type="ECO:0000313" key="10">
    <source>
        <dbReference type="EMBL" id="KAJ4429354.1"/>
    </source>
</evidence>
<dbReference type="Pfam" id="PF04068">
    <property type="entry name" value="Fer4_RLI"/>
    <property type="match status" value="1"/>
</dbReference>
<dbReference type="PANTHER" id="PTHR20426">
    <property type="entry name" value="RIBOSOME BIOGENESIS PROTEIN TSR3 HOMOLOG"/>
    <property type="match status" value="1"/>
</dbReference>
<feature type="domain" description="16S/18S rRNA aminocarboxypropyltransferase Tsr3 C-terminal" evidence="8">
    <location>
        <begin position="104"/>
        <end position="231"/>
    </location>
</feature>
<dbReference type="EMBL" id="JAJSOF020000035">
    <property type="protein sequence ID" value="KAJ4429354.1"/>
    <property type="molecule type" value="Genomic_DNA"/>
</dbReference>
<dbReference type="Pfam" id="PF04034">
    <property type="entry name" value="Ribo_biogen_C"/>
    <property type="match status" value="1"/>
</dbReference>
<name>A0ABQ8S5N1_PERAM</name>